<comment type="caution">
    <text evidence="1">The sequence shown here is derived from an EMBL/GenBank/DDBJ whole genome shotgun (WGS) entry which is preliminary data.</text>
</comment>
<gene>
    <name evidence="1" type="ORF">NPIL_86611</name>
</gene>
<dbReference type="EMBL" id="BMAW01024902">
    <property type="protein sequence ID" value="GFT90021.1"/>
    <property type="molecule type" value="Genomic_DNA"/>
</dbReference>
<dbReference type="AlphaFoldDB" id="A0A8X6U4B0"/>
<dbReference type="Proteomes" id="UP000887013">
    <property type="component" value="Unassembled WGS sequence"/>
</dbReference>
<organism evidence="1 2">
    <name type="scientific">Nephila pilipes</name>
    <name type="common">Giant wood spider</name>
    <name type="synonym">Nephila maculata</name>
    <dbReference type="NCBI Taxonomy" id="299642"/>
    <lineage>
        <taxon>Eukaryota</taxon>
        <taxon>Metazoa</taxon>
        <taxon>Ecdysozoa</taxon>
        <taxon>Arthropoda</taxon>
        <taxon>Chelicerata</taxon>
        <taxon>Arachnida</taxon>
        <taxon>Araneae</taxon>
        <taxon>Araneomorphae</taxon>
        <taxon>Entelegynae</taxon>
        <taxon>Araneoidea</taxon>
        <taxon>Nephilidae</taxon>
        <taxon>Nephila</taxon>
    </lineage>
</organism>
<proteinExistence type="predicted"/>
<evidence type="ECO:0000313" key="2">
    <source>
        <dbReference type="Proteomes" id="UP000887013"/>
    </source>
</evidence>
<name>A0A8X6U4B0_NEPPI</name>
<keyword evidence="2" id="KW-1185">Reference proteome</keyword>
<accession>A0A8X6U4B0</accession>
<sequence length="87" mass="10116">MYQDHVPQTQQTPIIKISVSLIIPKDKLGFNQTNISHLVRIKVKMLEKCLGPTSYYDDCIHEDLVGQNNKHIEIAELKEDEEHNHDH</sequence>
<reference evidence="1" key="1">
    <citation type="submission" date="2020-08" db="EMBL/GenBank/DDBJ databases">
        <title>Multicomponent nature underlies the extraordinary mechanical properties of spider dragline silk.</title>
        <authorList>
            <person name="Kono N."/>
            <person name="Nakamura H."/>
            <person name="Mori M."/>
            <person name="Yoshida Y."/>
            <person name="Ohtoshi R."/>
            <person name="Malay A.D."/>
            <person name="Moran D.A.P."/>
            <person name="Tomita M."/>
            <person name="Numata K."/>
            <person name="Arakawa K."/>
        </authorList>
    </citation>
    <scope>NUCLEOTIDE SEQUENCE</scope>
</reference>
<protein>
    <submittedName>
        <fullName evidence="1">Uncharacterized protein</fullName>
    </submittedName>
</protein>
<evidence type="ECO:0000313" key="1">
    <source>
        <dbReference type="EMBL" id="GFT90021.1"/>
    </source>
</evidence>